<evidence type="ECO:0000313" key="2">
    <source>
        <dbReference type="EMBL" id="KAK7483833.1"/>
    </source>
</evidence>
<dbReference type="Proteomes" id="UP001519460">
    <property type="component" value="Unassembled WGS sequence"/>
</dbReference>
<feature type="compositionally biased region" description="Basic and acidic residues" evidence="1">
    <location>
        <begin position="203"/>
        <end position="213"/>
    </location>
</feature>
<keyword evidence="3" id="KW-1185">Reference proteome</keyword>
<feature type="region of interest" description="Disordered" evidence="1">
    <location>
        <begin position="196"/>
        <end position="308"/>
    </location>
</feature>
<organism evidence="2 3">
    <name type="scientific">Batillaria attramentaria</name>
    <dbReference type="NCBI Taxonomy" id="370345"/>
    <lineage>
        <taxon>Eukaryota</taxon>
        <taxon>Metazoa</taxon>
        <taxon>Spiralia</taxon>
        <taxon>Lophotrochozoa</taxon>
        <taxon>Mollusca</taxon>
        <taxon>Gastropoda</taxon>
        <taxon>Caenogastropoda</taxon>
        <taxon>Sorbeoconcha</taxon>
        <taxon>Cerithioidea</taxon>
        <taxon>Batillariidae</taxon>
        <taxon>Batillaria</taxon>
    </lineage>
</organism>
<proteinExistence type="predicted"/>
<gene>
    <name evidence="2" type="ORF">BaRGS_00024941</name>
</gene>
<name>A0ABD0K9U4_9CAEN</name>
<protein>
    <submittedName>
        <fullName evidence="2">Uncharacterized protein</fullName>
    </submittedName>
</protein>
<reference evidence="2 3" key="1">
    <citation type="journal article" date="2023" name="Sci. Data">
        <title>Genome assembly of the Korean intertidal mud-creeper Batillaria attramentaria.</title>
        <authorList>
            <person name="Patra A.K."/>
            <person name="Ho P.T."/>
            <person name="Jun S."/>
            <person name="Lee S.J."/>
            <person name="Kim Y."/>
            <person name="Won Y.J."/>
        </authorList>
    </citation>
    <scope>NUCLEOTIDE SEQUENCE [LARGE SCALE GENOMIC DNA]</scope>
    <source>
        <strain evidence="2">Wonlab-2016</strain>
    </source>
</reference>
<accession>A0ABD0K9U4</accession>
<comment type="caution">
    <text evidence="2">The sequence shown here is derived from an EMBL/GenBank/DDBJ whole genome shotgun (WGS) entry which is preliminary data.</text>
</comment>
<sequence length="308" mass="34623">HKKGTSVRDDHRQSRSHEAGFLFPTLGDDLVVTSEENESVVLPFHLHSTCRVYKNADIHISKLHDSGARATVCTIRHDEGGCLSQQSYCICLPNGIYEFRRTVQLKDSAMWIWWISSNSTVKTELFFNITRVTQVNTESTWTEDITNTQSTWTEDITNTQSTWTEDITNTQSTWTEDITNTQSTWTEDITNTQLTWTESEQQAEDRDADRQERPATSSGSLYWEIQDVSTPPSPDAPSAPEAVSDDGYLTPVSSAQAPTGAGVTDNSSLSSSSETLSRPYERPVNPDYTIPNPVYEPLRHLYQTVSTE</sequence>
<evidence type="ECO:0000313" key="3">
    <source>
        <dbReference type="Proteomes" id="UP001519460"/>
    </source>
</evidence>
<evidence type="ECO:0000256" key="1">
    <source>
        <dbReference type="SAM" id="MobiDB-lite"/>
    </source>
</evidence>
<dbReference type="EMBL" id="JACVVK020000220">
    <property type="protein sequence ID" value="KAK7483833.1"/>
    <property type="molecule type" value="Genomic_DNA"/>
</dbReference>
<feature type="compositionally biased region" description="Low complexity" evidence="1">
    <location>
        <begin position="267"/>
        <end position="277"/>
    </location>
</feature>
<feature type="non-terminal residue" evidence="2">
    <location>
        <position position="1"/>
    </location>
</feature>
<dbReference type="AlphaFoldDB" id="A0ABD0K9U4"/>